<protein>
    <submittedName>
        <fullName evidence="2">DUF1127 domain-containing protein</fullName>
    </submittedName>
</protein>
<evidence type="ECO:0000259" key="1">
    <source>
        <dbReference type="Pfam" id="PF06568"/>
    </source>
</evidence>
<keyword evidence="3" id="KW-1185">Reference proteome</keyword>
<proteinExistence type="predicted"/>
<evidence type="ECO:0000313" key="2">
    <source>
        <dbReference type="EMBL" id="MCQ4629558.1"/>
    </source>
</evidence>
<reference evidence="2" key="1">
    <citation type="submission" date="2021-07" db="EMBL/GenBank/DDBJ databases">
        <title>Shinella sp. nov., a novel member of the genus Shinella from water.</title>
        <authorList>
            <person name="Deng Y."/>
        </authorList>
    </citation>
    <scope>NUCLEOTIDE SEQUENCE</scope>
    <source>
        <strain evidence="2">CPCC 100929</strain>
    </source>
</reference>
<comment type="caution">
    <text evidence="2">The sequence shown here is derived from an EMBL/GenBank/DDBJ whole genome shotgun (WGS) entry which is preliminary data.</text>
</comment>
<organism evidence="2 3">
    <name type="scientific">Shinella lacus</name>
    <dbReference type="NCBI Taxonomy" id="2654216"/>
    <lineage>
        <taxon>Bacteria</taxon>
        <taxon>Pseudomonadati</taxon>
        <taxon>Pseudomonadota</taxon>
        <taxon>Alphaproteobacteria</taxon>
        <taxon>Hyphomicrobiales</taxon>
        <taxon>Rhizobiaceae</taxon>
        <taxon>Shinella</taxon>
    </lineage>
</organism>
<name>A0ABT1R318_9HYPH</name>
<gene>
    <name evidence="2" type="ORF">GB927_005880</name>
</gene>
<sequence length="71" mass="8508">MTIDTIFAESGIRPRRSLRAIAYRGWLALRAYCLKRRTRHALLELTDDELRDIGITRTEAHREVRKSFYWD</sequence>
<accession>A0ABT1R318</accession>
<dbReference type="Pfam" id="PF06568">
    <property type="entry name" value="YjiS-like"/>
    <property type="match status" value="1"/>
</dbReference>
<evidence type="ECO:0000313" key="3">
    <source>
        <dbReference type="Proteomes" id="UP000996601"/>
    </source>
</evidence>
<dbReference type="EMBL" id="WHSB02000002">
    <property type="protein sequence ID" value="MCQ4629558.1"/>
    <property type="molecule type" value="Genomic_DNA"/>
</dbReference>
<dbReference type="Proteomes" id="UP000996601">
    <property type="component" value="Unassembled WGS sequence"/>
</dbReference>
<dbReference type="InterPro" id="IPR009506">
    <property type="entry name" value="YjiS-like"/>
</dbReference>
<dbReference type="RefSeq" id="WP_256115722.1">
    <property type="nucleotide sequence ID" value="NZ_WHSB02000002.1"/>
</dbReference>
<feature type="domain" description="YjiS-like" evidence="1">
    <location>
        <begin position="26"/>
        <end position="61"/>
    </location>
</feature>